<evidence type="ECO:0000256" key="1">
    <source>
        <dbReference type="ARBA" id="ARBA00004123"/>
    </source>
</evidence>
<evidence type="ECO:0000256" key="4">
    <source>
        <dbReference type="ARBA" id="ARBA00023125"/>
    </source>
</evidence>
<dbReference type="GO" id="GO:0005664">
    <property type="term" value="C:nuclear origin of replication recognition complex"/>
    <property type="evidence" value="ECO:0007669"/>
    <property type="project" value="TreeGrafter"/>
</dbReference>
<organism evidence="8 9">
    <name type="scientific">Phtheirospermum japonicum</name>
    <dbReference type="NCBI Taxonomy" id="374723"/>
    <lineage>
        <taxon>Eukaryota</taxon>
        <taxon>Viridiplantae</taxon>
        <taxon>Streptophyta</taxon>
        <taxon>Embryophyta</taxon>
        <taxon>Tracheophyta</taxon>
        <taxon>Spermatophyta</taxon>
        <taxon>Magnoliopsida</taxon>
        <taxon>eudicotyledons</taxon>
        <taxon>Gunneridae</taxon>
        <taxon>Pentapetalae</taxon>
        <taxon>asterids</taxon>
        <taxon>lamiids</taxon>
        <taxon>Lamiales</taxon>
        <taxon>Orobanchaceae</taxon>
        <taxon>Orobanchaceae incertae sedis</taxon>
        <taxon>Phtheirospermum</taxon>
    </lineage>
</organism>
<feature type="domain" description="Cdc6 C-terminal" evidence="7">
    <location>
        <begin position="27"/>
        <end position="119"/>
    </location>
</feature>
<keyword evidence="9" id="KW-1185">Reference proteome</keyword>
<evidence type="ECO:0000313" key="8">
    <source>
        <dbReference type="EMBL" id="GFP87011.1"/>
    </source>
</evidence>
<sequence length="133" mass="14823">MLVEKIIVGMADIDAAIKEMFQAPHIQVIRSSSRLSKIFLAAMVHELYKTGMGETTFEKLAMTVSSFCSSNGECFPGYDTLLKVGCKLGECRVLLCEAGARHKLQKLQLNYPSDDVAFALKESKDLPWLTKYL</sequence>
<dbReference type="Pfam" id="PF09079">
    <property type="entry name" value="WHD_Cdc6"/>
    <property type="match status" value="1"/>
</dbReference>
<evidence type="ECO:0000256" key="5">
    <source>
        <dbReference type="ARBA" id="ARBA00023242"/>
    </source>
</evidence>
<gene>
    <name evidence="8" type="ORF">PHJA_000844900</name>
</gene>
<keyword evidence="4 6" id="KW-0238">DNA-binding</keyword>
<dbReference type="GO" id="GO:0006270">
    <property type="term" value="P:DNA replication initiation"/>
    <property type="evidence" value="ECO:0007669"/>
    <property type="project" value="TreeGrafter"/>
</dbReference>
<dbReference type="AlphaFoldDB" id="A0A830BY78"/>
<comment type="subunit">
    <text evidence="6">Component of the origin recognition complex (ORC) composed of at least ORC1, ORC2, ORC3, ORC4, ORC5 and ORC6. ORC is regulated in a cell-cycle and development dependent manner. It is sequentially assembled at the exit from anaphase of mitosis and disassembled as cells enter S phase. Binds unmodified and methylated histone H3.</text>
</comment>
<evidence type="ECO:0000256" key="3">
    <source>
        <dbReference type="ARBA" id="ARBA00022723"/>
    </source>
</evidence>
<dbReference type="InterPro" id="IPR050311">
    <property type="entry name" value="ORC1/CDC6"/>
</dbReference>
<evidence type="ECO:0000256" key="2">
    <source>
        <dbReference type="ARBA" id="ARBA00022705"/>
    </source>
</evidence>
<name>A0A830BY78_9LAMI</name>
<keyword evidence="6" id="KW-0547">Nucleotide-binding</keyword>
<dbReference type="GO" id="GO:0033314">
    <property type="term" value="P:mitotic DNA replication checkpoint signaling"/>
    <property type="evidence" value="ECO:0007669"/>
    <property type="project" value="TreeGrafter"/>
</dbReference>
<evidence type="ECO:0000256" key="6">
    <source>
        <dbReference type="RuleBase" id="RU365058"/>
    </source>
</evidence>
<proteinExistence type="inferred from homology"/>
<keyword evidence="5 6" id="KW-0539">Nucleus</keyword>
<dbReference type="PANTHER" id="PTHR10763">
    <property type="entry name" value="CELL DIVISION CONTROL PROTEIN 6-RELATED"/>
    <property type="match status" value="1"/>
</dbReference>
<accession>A0A830BY78</accession>
<dbReference type="Proteomes" id="UP000653305">
    <property type="component" value="Unassembled WGS sequence"/>
</dbReference>
<comment type="function">
    <text evidence="6">Component of the origin recognition complex (ORC) that binds origins of replication. DNA-binding is ATP-dependent, however specific DNA sequences that define origins of replication have not been identified so far. ORC is required to assemble the pre-replication complex necessary to initiate DNA replication.</text>
</comment>
<dbReference type="OrthoDB" id="1926878at2759"/>
<dbReference type="GO" id="GO:0046872">
    <property type="term" value="F:metal ion binding"/>
    <property type="evidence" value="ECO:0007669"/>
    <property type="project" value="UniProtKB-KW"/>
</dbReference>
<dbReference type="GO" id="GO:0003688">
    <property type="term" value="F:DNA replication origin binding"/>
    <property type="evidence" value="ECO:0007669"/>
    <property type="project" value="TreeGrafter"/>
</dbReference>
<dbReference type="PANTHER" id="PTHR10763:SF23">
    <property type="entry name" value="ORIGIN RECOGNITION COMPLEX SUBUNIT 1"/>
    <property type="match status" value="1"/>
</dbReference>
<dbReference type="GO" id="GO:0005524">
    <property type="term" value="F:ATP binding"/>
    <property type="evidence" value="ECO:0007669"/>
    <property type="project" value="UniProtKB-KW"/>
</dbReference>
<comment type="caution">
    <text evidence="8">The sequence shown here is derived from an EMBL/GenBank/DDBJ whole genome shotgun (WGS) entry which is preliminary data.</text>
</comment>
<evidence type="ECO:0000313" key="9">
    <source>
        <dbReference type="Proteomes" id="UP000653305"/>
    </source>
</evidence>
<keyword evidence="3" id="KW-0479">Metal-binding</keyword>
<reference evidence="8" key="1">
    <citation type="submission" date="2020-07" db="EMBL/GenBank/DDBJ databases">
        <title>Ethylene signaling mediates host invasion by parasitic plants.</title>
        <authorList>
            <person name="Yoshida S."/>
        </authorList>
    </citation>
    <scope>NUCLEOTIDE SEQUENCE</scope>
    <source>
        <strain evidence="8">Okayama</strain>
    </source>
</reference>
<keyword evidence="6" id="KW-0067">ATP-binding</keyword>
<keyword evidence="2 6" id="KW-0235">DNA replication</keyword>
<comment type="subcellular location">
    <subcellularLocation>
        <location evidence="1 6">Nucleus</location>
    </subcellularLocation>
</comment>
<dbReference type="EMBL" id="BMAC01000136">
    <property type="protein sequence ID" value="GFP87011.1"/>
    <property type="molecule type" value="Genomic_DNA"/>
</dbReference>
<comment type="similarity">
    <text evidence="6">Belongs to the ORC1 family.</text>
</comment>
<evidence type="ECO:0000259" key="7">
    <source>
        <dbReference type="Pfam" id="PF09079"/>
    </source>
</evidence>
<protein>
    <recommendedName>
        <fullName evidence="6">Origin recognition complex subunit 1</fullName>
    </recommendedName>
</protein>
<dbReference type="InterPro" id="IPR015163">
    <property type="entry name" value="Cdc6_C"/>
</dbReference>